<gene>
    <name evidence="3" type="ORF">TRAPUB_6608</name>
</gene>
<dbReference type="Gene3D" id="1.10.8.270">
    <property type="entry name" value="putative rabgap domain of human tbc1 domain family member 14 like domains"/>
    <property type="match status" value="1"/>
</dbReference>
<dbReference type="Proteomes" id="UP000184267">
    <property type="component" value="Unassembled WGS sequence"/>
</dbReference>
<dbReference type="SUPFAM" id="SSF47923">
    <property type="entry name" value="Ypt/Rab-GAP domain of gyp1p"/>
    <property type="match status" value="2"/>
</dbReference>
<dbReference type="PANTHER" id="PTHR47219">
    <property type="entry name" value="RAB GTPASE-ACTIVATING PROTEIN 1-LIKE"/>
    <property type="match status" value="1"/>
</dbReference>
<feature type="region of interest" description="Disordered" evidence="1">
    <location>
        <begin position="1313"/>
        <end position="1340"/>
    </location>
</feature>
<dbReference type="STRING" id="154538.A0A1M2V5Q6"/>
<proteinExistence type="predicted"/>
<feature type="compositionally biased region" description="Pro residues" evidence="1">
    <location>
        <begin position="675"/>
        <end position="684"/>
    </location>
</feature>
<organism evidence="3 4">
    <name type="scientific">Trametes pubescens</name>
    <name type="common">White-rot fungus</name>
    <dbReference type="NCBI Taxonomy" id="154538"/>
    <lineage>
        <taxon>Eukaryota</taxon>
        <taxon>Fungi</taxon>
        <taxon>Dikarya</taxon>
        <taxon>Basidiomycota</taxon>
        <taxon>Agaricomycotina</taxon>
        <taxon>Agaricomycetes</taxon>
        <taxon>Polyporales</taxon>
        <taxon>Polyporaceae</taxon>
        <taxon>Trametes</taxon>
    </lineage>
</organism>
<evidence type="ECO:0000313" key="3">
    <source>
        <dbReference type="EMBL" id="OJT02857.1"/>
    </source>
</evidence>
<accession>A0A1M2V5Q6</accession>
<feature type="compositionally biased region" description="Pro residues" evidence="1">
    <location>
        <begin position="694"/>
        <end position="732"/>
    </location>
</feature>
<feature type="compositionally biased region" description="Polar residues" evidence="1">
    <location>
        <begin position="649"/>
        <end position="658"/>
    </location>
</feature>
<dbReference type="PROSITE" id="PS50086">
    <property type="entry name" value="TBC_RABGAP"/>
    <property type="match status" value="1"/>
</dbReference>
<name>A0A1M2V5Q6_TRAPU</name>
<feature type="region of interest" description="Disordered" evidence="1">
    <location>
        <begin position="218"/>
        <end position="423"/>
    </location>
</feature>
<dbReference type="PANTHER" id="PTHR47219:SF9">
    <property type="entry name" value="GTPASE ACTIVATING PROTEIN AND CENTROSOME-ASSOCIATED, ISOFORM B"/>
    <property type="match status" value="1"/>
</dbReference>
<dbReference type="GO" id="GO:0031267">
    <property type="term" value="F:small GTPase binding"/>
    <property type="evidence" value="ECO:0007669"/>
    <property type="project" value="TreeGrafter"/>
</dbReference>
<feature type="compositionally biased region" description="Polar residues" evidence="1">
    <location>
        <begin position="365"/>
        <end position="375"/>
    </location>
</feature>
<dbReference type="InterPro" id="IPR050302">
    <property type="entry name" value="Rab_GAP_TBC_domain"/>
</dbReference>
<feature type="compositionally biased region" description="Low complexity" evidence="1">
    <location>
        <begin position="111"/>
        <end position="128"/>
    </location>
</feature>
<feature type="compositionally biased region" description="Basic and acidic residues" evidence="1">
    <location>
        <begin position="977"/>
        <end position="992"/>
    </location>
</feature>
<feature type="compositionally biased region" description="Gly residues" evidence="1">
    <location>
        <begin position="865"/>
        <end position="876"/>
    </location>
</feature>
<evidence type="ECO:0000256" key="1">
    <source>
        <dbReference type="SAM" id="MobiDB-lite"/>
    </source>
</evidence>
<dbReference type="GO" id="GO:0005096">
    <property type="term" value="F:GTPase activator activity"/>
    <property type="evidence" value="ECO:0007669"/>
    <property type="project" value="TreeGrafter"/>
</dbReference>
<evidence type="ECO:0000259" key="2">
    <source>
        <dbReference type="PROSITE" id="PS50086"/>
    </source>
</evidence>
<feature type="compositionally biased region" description="Polar residues" evidence="1">
    <location>
        <begin position="1254"/>
        <end position="1270"/>
    </location>
</feature>
<dbReference type="SMART" id="SM00164">
    <property type="entry name" value="TBC"/>
    <property type="match status" value="1"/>
</dbReference>
<feature type="compositionally biased region" description="Basic and acidic residues" evidence="1">
    <location>
        <begin position="474"/>
        <end position="491"/>
    </location>
</feature>
<feature type="region of interest" description="Disordered" evidence="1">
    <location>
        <begin position="455"/>
        <end position="786"/>
    </location>
</feature>
<feature type="region of interest" description="Disordered" evidence="1">
    <location>
        <begin position="958"/>
        <end position="1013"/>
    </location>
</feature>
<feature type="compositionally biased region" description="Low complexity" evidence="1">
    <location>
        <begin position="1174"/>
        <end position="1187"/>
    </location>
</feature>
<feature type="region of interest" description="Disordered" evidence="1">
    <location>
        <begin position="837"/>
        <end position="918"/>
    </location>
</feature>
<keyword evidence="4" id="KW-1185">Reference proteome</keyword>
<feature type="region of interest" description="Disordered" evidence="1">
    <location>
        <begin position="1629"/>
        <end position="1654"/>
    </location>
</feature>
<feature type="region of interest" description="Disordered" evidence="1">
    <location>
        <begin position="102"/>
        <end position="151"/>
    </location>
</feature>
<protein>
    <submittedName>
        <fullName evidence="3">TBC1 domain family member 10B</fullName>
    </submittedName>
</protein>
<feature type="compositionally biased region" description="Polar residues" evidence="1">
    <location>
        <begin position="333"/>
        <end position="347"/>
    </location>
</feature>
<dbReference type="EMBL" id="MNAD01001648">
    <property type="protein sequence ID" value="OJT02857.1"/>
    <property type="molecule type" value="Genomic_DNA"/>
</dbReference>
<reference evidence="3 4" key="1">
    <citation type="submission" date="2016-10" db="EMBL/GenBank/DDBJ databases">
        <title>Genome sequence of the basidiomycete white-rot fungus Trametes pubescens.</title>
        <authorList>
            <person name="Makela M.R."/>
            <person name="Granchi Z."/>
            <person name="Peng M."/>
            <person name="De Vries R.P."/>
            <person name="Grigoriev I."/>
            <person name="Riley R."/>
            <person name="Hilden K."/>
        </authorList>
    </citation>
    <scope>NUCLEOTIDE SEQUENCE [LARGE SCALE GENOMIC DNA]</scope>
    <source>
        <strain evidence="3 4">FBCC735</strain>
    </source>
</reference>
<feature type="compositionally biased region" description="Polar residues" evidence="1">
    <location>
        <begin position="397"/>
        <end position="411"/>
    </location>
</feature>
<comment type="caution">
    <text evidence="3">The sequence shown here is derived from an EMBL/GenBank/DDBJ whole genome shotgun (WGS) entry which is preliminary data.</text>
</comment>
<feature type="compositionally biased region" description="Low complexity" evidence="1">
    <location>
        <begin position="1208"/>
        <end position="1221"/>
    </location>
</feature>
<dbReference type="InterPro" id="IPR000195">
    <property type="entry name" value="Rab-GAP-TBC_dom"/>
</dbReference>
<dbReference type="InterPro" id="IPR035969">
    <property type="entry name" value="Rab-GAP_TBC_sf"/>
</dbReference>
<dbReference type="Gene3D" id="1.10.472.80">
    <property type="entry name" value="Ypt/Rab-GAP domain of gyp1p, domain 3"/>
    <property type="match status" value="1"/>
</dbReference>
<evidence type="ECO:0000313" key="4">
    <source>
        <dbReference type="Proteomes" id="UP000184267"/>
    </source>
</evidence>
<feature type="region of interest" description="Disordered" evidence="1">
    <location>
        <begin position="1042"/>
        <end position="1270"/>
    </location>
</feature>
<dbReference type="OMA" id="PQMEEYY"/>
<feature type="compositionally biased region" description="Polar residues" evidence="1">
    <location>
        <begin position="1638"/>
        <end position="1654"/>
    </location>
</feature>
<feature type="domain" description="Rab-GAP TBC" evidence="2">
    <location>
        <begin position="1381"/>
        <end position="1560"/>
    </location>
</feature>
<feature type="region of interest" description="Disordered" evidence="1">
    <location>
        <begin position="164"/>
        <end position="202"/>
    </location>
</feature>
<dbReference type="OrthoDB" id="159449at2759"/>
<sequence length="1654" mass="175082">MQIPGKADVYLVSQPLFALVNTANELQGYCEGVVGNFVADAVRFHGRLKKPVLTKRQSALSSPISRPGSSASALTVAARDIPSPAISTAPSSGSIFALSPTLSPNTERSLSHTSSFATSISTSAPITPADDDPGSPTIAPPTPDSDRAPSPIHLGELAKQLATDSPVDPRFESFDQSTSRFPQDRDSSIYDDSEPSTRISVALSDGGAGIGFSLLQNFAGGSDDSDDEDNESVRRTLSPESTVEGPPGTARSESHYSQSPRSAVHPPLSVRSDSPESIAQPPPSARSDSRYSESPGRAPLSLRSDSPTDDAQPPPAARSDSPASIAQPPLSARSVSHYSQSPVQTPLSPRADSPASIPQPPLSARSGSHHSQSPVQPLFSGRSDSVASLANPPFSARSGSQYSDSLPSAHSGSDYGGEDWEGADDIYDDYRYSRYSMASKMSRFSKGSMYTVASTSEVVPPIPTELSRGSLESLQREHGRKGSKETAHSKLSESVSAPAEDLLSAGDSEETMSRLQKNRPAPLTFRKEPEPSPLLHATFGSPQASPTAPTATTASFASPTLMSPVYPTNTGAATNLRQRLERERDEQDDDLPSDREAPGKGRLGQELTVGERDHNMPLTAASQAAEIVHGPSSDTRSTPPPTPAIPPSVQRSPNSPRSPRNEKRMMVIANADPVPDGPPPPPYSATPEASSSQVPPPQPAPVLPLTPAPAPMPMPVPMAIPRPGPSTSPPTHPTARPIDPNRPPADPQGRQSLFLPHPGAPKPTTASAGPMYGRQPAAPPVPTGPPAGSVFQVLQIAFAARREGRPAPPTIYGRFEYDLSTSIGPVPITFSLEPQNNIPANRARPPMPWTGAQGPSRTGSPASGMGMGGGPPGGELAGRRSVDPAGRQNAMSPPGRIMSPPARVNTMPPPSRVMSPPGRVTTVPPPGMQNVMSPPLQQGSSPAVGASQPIQRANFTPAAGMARPRSRSFSGFESGNQEDRMQALARGSREEGAAPLSSVKPLQITTKRSKSAMATTTTAAAQIAAPQRATVSHASSVVRGVHAPSPLSLSANNTAAAHEPVRSPPPRALTNPLPTSQHPPPAADALARVGAAGPGASVARALSLDQAAGGPGPGAAGGPVNVNGYAREQPMQSPLEALQESFARGTSPPASPRSAGVFPKASPVLRHSRSAVLSTTSSRSEMSSPRSGTTSLSRPSIDTLRTDTTSPAITSPAESISESSSVLGLKINKKNRPYMPPLRLVTSKDSSNHDPRSPTLSTYTSTSEHTVDQETVQVQDMDFELVKPTMSMSPFAGSVDSLPLPSPIRNDGFLRTDSPAMSTTSGSSSLRIPTDLSPNETKSPREISEMTAHRHREQRWIAALAAIPAAQTRKSKKIRKLVLEGVPASVRYQVWAALADSKGKRMDGLYQRLAQREKVPAFTDIERDIRECFVDRPELQDGSLAKMLQAYLCMVPDVQYSKGLALIAGQLLLQSPEEDAFWTFISLMDSHLRPYFSTSVQMEVDASLFAKALEANDPASAKKVFGDMAISPAAVCRPWFMAVFAATLQPDYLLRVWDVFLFEGVTFLFRVGLAIFAGCRRLILQSTSPDDVLNTLCHPPPTALPLNPEAFIELALSVKLKDDDVRKQRNKLEAQVKRRTQPRASPLTSTPTISLPKS</sequence>
<dbReference type="Pfam" id="PF00566">
    <property type="entry name" value="RabGAP-TBC"/>
    <property type="match status" value="1"/>
</dbReference>
<feature type="compositionally biased region" description="Low complexity" evidence="1">
    <location>
        <begin position="541"/>
        <end position="560"/>
    </location>
</feature>
<feature type="compositionally biased region" description="Polar residues" evidence="1">
    <location>
        <begin position="566"/>
        <end position="575"/>
    </location>
</feature>